<accession>A0ABQ7W7F8</accession>
<sequence length="140" mass="16164">MDEREEGRSEDGLQILVTMTWETMLVVMMGGYDNSHNHESYRDESCYFRDPHNTCDDSYDDDEDYEGPHTTHYEDEDDLNMNLPPTCLMSLMMTISTKVRVVVKMSMKIVETHINCLMDLLIILTEVVCGGMLGQVDIIR</sequence>
<name>A0ABQ7W7F8_SOLTU</name>
<proteinExistence type="predicted"/>
<gene>
    <name evidence="2" type="ORF">KY290_008045</name>
</gene>
<feature type="region of interest" description="Disordered" evidence="1">
    <location>
        <begin position="58"/>
        <end position="77"/>
    </location>
</feature>
<evidence type="ECO:0000313" key="2">
    <source>
        <dbReference type="EMBL" id="KAH0776634.1"/>
    </source>
</evidence>
<reference evidence="2 3" key="1">
    <citation type="journal article" date="2021" name="bioRxiv">
        <title>Chromosome-scale and haplotype-resolved genome assembly of a tetraploid potato cultivar.</title>
        <authorList>
            <person name="Sun H."/>
            <person name="Jiao W.-B."/>
            <person name="Krause K."/>
            <person name="Campoy J.A."/>
            <person name="Goel M."/>
            <person name="Folz-Donahue K."/>
            <person name="Kukat C."/>
            <person name="Huettel B."/>
            <person name="Schneeberger K."/>
        </authorList>
    </citation>
    <scope>NUCLEOTIDE SEQUENCE [LARGE SCALE GENOMIC DNA]</scope>
    <source>
        <strain evidence="2">SolTubOtavaFocal</strain>
        <tissue evidence="2">Leaves</tissue>
    </source>
</reference>
<keyword evidence="3" id="KW-1185">Reference proteome</keyword>
<dbReference type="Proteomes" id="UP000826656">
    <property type="component" value="Unassembled WGS sequence"/>
</dbReference>
<protein>
    <submittedName>
        <fullName evidence="2">Uncharacterized protein</fullName>
    </submittedName>
</protein>
<dbReference type="EMBL" id="JAIVGD010000003">
    <property type="protein sequence ID" value="KAH0776634.1"/>
    <property type="molecule type" value="Genomic_DNA"/>
</dbReference>
<evidence type="ECO:0000313" key="3">
    <source>
        <dbReference type="Proteomes" id="UP000826656"/>
    </source>
</evidence>
<organism evidence="2 3">
    <name type="scientific">Solanum tuberosum</name>
    <name type="common">Potato</name>
    <dbReference type="NCBI Taxonomy" id="4113"/>
    <lineage>
        <taxon>Eukaryota</taxon>
        <taxon>Viridiplantae</taxon>
        <taxon>Streptophyta</taxon>
        <taxon>Embryophyta</taxon>
        <taxon>Tracheophyta</taxon>
        <taxon>Spermatophyta</taxon>
        <taxon>Magnoliopsida</taxon>
        <taxon>eudicotyledons</taxon>
        <taxon>Gunneridae</taxon>
        <taxon>Pentapetalae</taxon>
        <taxon>asterids</taxon>
        <taxon>lamiids</taxon>
        <taxon>Solanales</taxon>
        <taxon>Solanaceae</taxon>
        <taxon>Solanoideae</taxon>
        <taxon>Solaneae</taxon>
        <taxon>Solanum</taxon>
    </lineage>
</organism>
<evidence type="ECO:0000256" key="1">
    <source>
        <dbReference type="SAM" id="MobiDB-lite"/>
    </source>
</evidence>
<comment type="caution">
    <text evidence="2">The sequence shown here is derived from an EMBL/GenBank/DDBJ whole genome shotgun (WGS) entry which is preliminary data.</text>
</comment>